<dbReference type="Pfam" id="PF00646">
    <property type="entry name" value="F-box"/>
    <property type="match status" value="1"/>
</dbReference>
<name>A0ABD1Z9Z2_9MARC</name>
<accession>A0ABD1Z9Z2</accession>
<dbReference type="EMBL" id="JBHFFA010000002">
    <property type="protein sequence ID" value="KAL2643729.1"/>
    <property type="molecule type" value="Genomic_DNA"/>
</dbReference>
<organism evidence="2 3">
    <name type="scientific">Riccia fluitans</name>
    <dbReference type="NCBI Taxonomy" id="41844"/>
    <lineage>
        <taxon>Eukaryota</taxon>
        <taxon>Viridiplantae</taxon>
        <taxon>Streptophyta</taxon>
        <taxon>Embryophyta</taxon>
        <taxon>Marchantiophyta</taxon>
        <taxon>Marchantiopsida</taxon>
        <taxon>Marchantiidae</taxon>
        <taxon>Marchantiales</taxon>
        <taxon>Ricciaceae</taxon>
        <taxon>Riccia</taxon>
    </lineage>
</organism>
<evidence type="ECO:0000259" key="1">
    <source>
        <dbReference type="Pfam" id="PF00646"/>
    </source>
</evidence>
<dbReference type="Proteomes" id="UP001605036">
    <property type="component" value="Unassembled WGS sequence"/>
</dbReference>
<sequence length="410" mass="46880">MLTVRHCLNPHGAVEEDEDERDPLCGPKVLGNEENPVPLQLPEFLVEKIVAKVPFPHILKARQLSKQWKSKFSRVVAQVSPNWPEFYPAYFCKQRCRVEGYDREKRSIKRMGRRNIKPGGLDSSVTCCGTLMVAVEFIPELSYLQPMATVTNLLTRRSRKVICPITPFRFDGEVVMYSAPILAPFGTSHYELIIWFSLMTVPSEQFQMTGVQMYNSASDIWKIVMFEDPLGGSQSAAYVDGSLYCIPDLLSTARPVILKFDRSGAKTTIFLPDVDDQIHAELVYQTLVGCGSRVLAVRFEYNRRIEEFQVRILRVDIQSLEVVELTKRTLYVNTRFLFETVQHPVVASSNSVYILDGAPDMGESLMCIKRYNVKTNTWDMDFFPFNLQKNCWGHRNLLVFEPGLNPFIVP</sequence>
<protein>
    <recommendedName>
        <fullName evidence="1">F-box domain-containing protein</fullName>
    </recommendedName>
</protein>
<feature type="domain" description="F-box" evidence="1">
    <location>
        <begin position="39"/>
        <end position="73"/>
    </location>
</feature>
<dbReference type="InterPro" id="IPR050796">
    <property type="entry name" value="SCF_F-box_component"/>
</dbReference>
<keyword evidence="3" id="KW-1185">Reference proteome</keyword>
<proteinExistence type="predicted"/>
<reference evidence="2 3" key="1">
    <citation type="submission" date="2024-09" db="EMBL/GenBank/DDBJ databases">
        <title>Chromosome-scale assembly of Riccia fluitans.</title>
        <authorList>
            <person name="Paukszto L."/>
            <person name="Sawicki J."/>
            <person name="Karawczyk K."/>
            <person name="Piernik-Szablinska J."/>
            <person name="Szczecinska M."/>
            <person name="Mazdziarz M."/>
        </authorList>
    </citation>
    <scope>NUCLEOTIDE SEQUENCE [LARGE SCALE GENOMIC DNA]</scope>
    <source>
        <strain evidence="2">Rf_01</strain>
        <tissue evidence="2">Aerial parts of the thallus</tissue>
    </source>
</reference>
<dbReference type="PANTHER" id="PTHR31672:SF2">
    <property type="entry name" value="F-BOX DOMAIN-CONTAINING PROTEIN"/>
    <property type="match status" value="1"/>
</dbReference>
<dbReference type="AlphaFoldDB" id="A0ABD1Z9Z2"/>
<evidence type="ECO:0000313" key="3">
    <source>
        <dbReference type="Proteomes" id="UP001605036"/>
    </source>
</evidence>
<evidence type="ECO:0000313" key="2">
    <source>
        <dbReference type="EMBL" id="KAL2643729.1"/>
    </source>
</evidence>
<dbReference type="InterPro" id="IPR001810">
    <property type="entry name" value="F-box_dom"/>
</dbReference>
<gene>
    <name evidence="2" type="ORF">R1flu_011316</name>
</gene>
<dbReference type="PANTHER" id="PTHR31672">
    <property type="entry name" value="BNACNNG10540D PROTEIN"/>
    <property type="match status" value="1"/>
</dbReference>
<comment type="caution">
    <text evidence="2">The sequence shown here is derived from an EMBL/GenBank/DDBJ whole genome shotgun (WGS) entry which is preliminary data.</text>
</comment>